<feature type="coiled-coil region" evidence="8">
    <location>
        <begin position="1475"/>
        <end position="1509"/>
    </location>
</feature>
<feature type="compositionally biased region" description="Basic and acidic residues" evidence="9">
    <location>
        <begin position="59"/>
        <end position="69"/>
    </location>
</feature>
<feature type="coiled-coil region" evidence="8">
    <location>
        <begin position="649"/>
        <end position="676"/>
    </location>
</feature>
<dbReference type="Gene3D" id="3.40.850.10">
    <property type="entry name" value="Kinesin motor domain"/>
    <property type="match status" value="1"/>
</dbReference>
<feature type="coiled-coil region" evidence="8">
    <location>
        <begin position="2358"/>
        <end position="2430"/>
    </location>
</feature>
<evidence type="ECO:0000256" key="1">
    <source>
        <dbReference type="ARBA" id="ARBA00022701"/>
    </source>
</evidence>
<dbReference type="PANTHER" id="PTHR37739">
    <property type="entry name" value="KINESIN-LIKE PROTEIN KIN-12D"/>
    <property type="match status" value="1"/>
</dbReference>
<dbReference type="GO" id="GO:0005524">
    <property type="term" value="F:ATP binding"/>
    <property type="evidence" value="ECO:0007669"/>
    <property type="project" value="UniProtKB-UniRule"/>
</dbReference>
<dbReference type="GO" id="GO:0007018">
    <property type="term" value="P:microtubule-based movement"/>
    <property type="evidence" value="ECO:0007669"/>
    <property type="project" value="InterPro"/>
</dbReference>
<dbReference type="Pfam" id="PF00225">
    <property type="entry name" value="Kinesin"/>
    <property type="match status" value="1"/>
</dbReference>
<evidence type="ECO:0000259" key="10">
    <source>
        <dbReference type="PROSITE" id="PS50067"/>
    </source>
</evidence>
<dbReference type="SMART" id="SM00129">
    <property type="entry name" value="KISc"/>
    <property type="match status" value="1"/>
</dbReference>
<dbReference type="GO" id="GO:0005874">
    <property type="term" value="C:microtubule"/>
    <property type="evidence" value="ECO:0007669"/>
    <property type="project" value="UniProtKB-KW"/>
</dbReference>
<evidence type="ECO:0000256" key="2">
    <source>
        <dbReference type="ARBA" id="ARBA00022741"/>
    </source>
</evidence>
<feature type="compositionally biased region" description="Polar residues" evidence="9">
    <location>
        <begin position="589"/>
        <end position="601"/>
    </location>
</feature>
<dbReference type="PROSITE" id="PS00411">
    <property type="entry name" value="KINESIN_MOTOR_1"/>
    <property type="match status" value="1"/>
</dbReference>
<feature type="coiled-coil region" evidence="8">
    <location>
        <begin position="2534"/>
        <end position="2568"/>
    </location>
</feature>
<feature type="region of interest" description="Disordered" evidence="9">
    <location>
        <begin position="1394"/>
        <end position="1428"/>
    </location>
</feature>
<feature type="binding site" evidence="7">
    <location>
        <begin position="291"/>
        <end position="298"/>
    </location>
    <ligand>
        <name>ATP</name>
        <dbReference type="ChEBI" id="CHEBI:30616"/>
    </ligand>
</feature>
<sequence length="2877" mass="326591">MLRDFKFLRRNSSKNEEIENVPVNPSDSLASQPSNDGSSRPPLNTIQDPTPNPTSEPDESIRSRVDKTPTKPKPKLPDSTLPLKTPDRHGFLSKKRFGWAKNEAAESDLRNGGVMNMTPRVSRGMGRANSSCYSESNSTQSTPTKSVSKPPASGLRNKFDGNGGMRGGNFAALYKGVPSSSSCGPPTVVNTVEVPHFDLKEDPSFWMDHNVQVLIRVRPLNGMEKSTHGYNRCLKQENSQSIAWIGQPETRFTFDHVACETVDQEMLFRMAGLPMVENCLSGYNSCMFAYGQTGSGKTYTMLGEIEDLEVKPSPQRGMTPRIFEFLFARIQAEEEIRRDEKLKYNCKCSFLEIYNEQITDLLDPSAANLLLREDVKKGVYVENLSEFEVQTVGDILKLLTQGSLNRKVAATNMNRESSRSHSVFTCVIESRWEKESTTNLRFARLNLVDLAGSERQKTSGAEGERLKEAASINKSLSTLGHVIMILVDVAHGKPRHVPYRDSKLTFLLQDSLGGNSKTMIIANVSPSVCCATETLNTLKFAQRAKLIQNNAVVNEDSTGDVIALQNQIRLLKEELCALKHQNVSRSLSFGPTISGTMQSEENPSDDSTYEIGRQEVDDLLGYESRGIVRMSSKQLKSLETTLAGALRREQMAETCIKKLEAEIEQLNRLVRQREEDTRSTKMMLRFREDKIQRMESLVRGSLPVDSFLFKENKALSEEIQLLQAKVDKNPEVTRFALENIRLLDQLRRFQEFYEEGEKEILLEEISKLRDQLLHFLDGKSKQHSYPSSDDQLQDVVCISKENNSLQLELQSTLNELEECRDNLNSCIEDNAKLSREINDLRTMLNSLKSSACHQDGNIKTIKGSDQNGDLKEMNAIQAMKNAEQIMDLQLELDILKIILQEEKTTHDEVEERAKCLVRDLEIAQGKLLLLSKHVEDANGELKEAKSVIEALESQQILSINEVEDLRQTNSHFVKLLSEQEVEIVALKEQLSSRAFRDYPPHEKIESEDSALQLKLKRMHASLEKAKKMNMWYQSDHAYLASNEEEMDETRRQAEAETAEVIVCLQEELTILQQQVQDCHLKEMEAQKGAIILETELKELQEKAYLLTEDNKELLERLEMKDGELRTLSEEWELLASEIENILADGHEELVDAYDQLDPISSSFPQRRIWISEQVGRVVRILSEKELLIEELGRCLEDATDKRSELECMLKSLRGAALVINEAQQQECNEKQKEIVLLRSELDTKTSIITKLQDRMKMAEDDLRNASVCATVAFVLVNRLSEANLKHLNALKDKDIRLAESAEMILSKDSILIDQAAMIEEAEKQIRSLQSEVAKSEEACAEFGQRLLEEEQRAAAMKQKLEDMEENDILKTHEKLSELRTGVSTLRAHMGMYRDCGRSPERSVRERVYTSDDGSDERRSNAGADDKDLHSVQELETDISDCSFKVGESQHGSLRNEKCLGFGKTCKSVCDREVTVILLKKEIKSAMESLKEVQAEMGTIRDEKEKIQLSEKLSKESLRCLTTHVIALEATMNEFGKLWELKIGAVNRKMNTFEQSMQEIRTHWCQTKEFLELEVGDAKMIATQKAAEASCILAKFEEAQDTITEADIMINGLMIANETMKLDIKRQKQVEATLVNERDALVNQVQSLQSINIVKDQQLENLEEQFGTSLTETTYLVSELEGLMTELQTAFSQNVMAVASDCHSLKSLLFDSVILARSWLEDVWSEIIVKDCAVSVLHLCHMGILLETLTGLNAENGLLQHGLSESNAVIADLREHNSKSRRELEMCRLIKGKLLADIKNSFDRISKKEEETGELSVKLVTFEKRISDLQVQEEVMLQRSNYMGSQLTVLMKELDLSNTNFVASLLDQEQLLKDKDELLKSQAEISMVDSWTKDFESLILASEMEQMVVQLADSKKELTNAYAVLDGLEKEMILSKIDSYLKELVLVEWEIESSFTQEKLEELQSELRKLKKENCLLLQDLEEKRSDLESSVSCLDASNLEIHQLKEKTFFLETCITSLQTDLELKAVELKELQLSQSIIMEDLGLKSHDLQISVERVNTLMEENALLSKKLRSLEKNELKAFNKSALNAAKCVDSVETTDMTRSRLFSTMNKGVTVADKMFQELADNAKRISNFVEEFEYLEHHANKLESENVTLQAELSRKDEVLKGLLFDLSLLQESASNTKDQKDEIEEMVSSLESLEDELAVKSSELNEAVSHSQMLEVQLQEKLDMISNLQLDISNERESFKLLCSENQELRAHIEDALGAKSSLEVELRERKKIIESLEVELSEMSNALSQMNHTVESMSSTLNEIAGERDQLHMEVLSLEEKLGKAHVEVKQSEAIAMEAQQMAESNKSYAEDKEAEVKLLERSVEELECTINVLENKVDIIKGEAERQRLQREELELELHAVKNQMQNVKNADADMKRCLDEKKKDLQQALDYIQILDRDISNKDKEIAQCKSHISELNLHAEAQAKEYKQKFKALEAMAEQVKPEGYFSHAQSQSSNKSEKNVAKSRGSGSPFKCIGLGLAQQVKSEKDEDLTAARLRIEELESLAANRQKEIFALNARLAAAESMTHDVIRDLLGVKLDMTNYVSLLDNQQVQKIAEKARLSSLESQVKEHEVVKLKQQLNEFVEERQGWLEEIDRKQAEVVAAQIALEKLRQRDQLLKTENEMLKMENVNYKKKVMELEGEVKKLSGQQNLQQRIHHHAKIKEENNILKIQNEDLGAKLRRTEVVLSRVREELAHYRASMGKNPHINFDEEQRLTNKLRESDDDRVQLAQKLLGLCTSVLKAAGITKPVSDICPAAAEEALEHLKNKVISLERELQGLTLKNRITSERNRLSELMPQTSPVSSRTDENCHTPKRVPQAPFLSTLDR</sequence>
<feature type="coiled-coil region" evidence="8">
    <location>
        <begin position="1311"/>
        <end position="1366"/>
    </location>
</feature>
<dbReference type="InterPro" id="IPR044986">
    <property type="entry name" value="KIF15/KIN-12"/>
</dbReference>
<gene>
    <name evidence="12" type="primary">LOC110417567</name>
</gene>
<reference evidence="12" key="1">
    <citation type="submission" date="2025-08" db="UniProtKB">
        <authorList>
            <consortium name="RefSeq"/>
        </authorList>
    </citation>
    <scope>IDENTIFICATION</scope>
    <source>
        <tissue evidence="12">Leaf</tissue>
    </source>
</reference>
<feature type="coiled-coil region" evidence="8">
    <location>
        <begin position="1039"/>
        <end position="1130"/>
    </location>
</feature>
<dbReference type="GO" id="GO:0008017">
    <property type="term" value="F:microtubule binding"/>
    <property type="evidence" value="ECO:0007669"/>
    <property type="project" value="InterPro"/>
</dbReference>
<dbReference type="InterPro" id="IPR001752">
    <property type="entry name" value="Kinesin_motor_dom"/>
</dbReference>
<dbReference type="PRINTS" id="PR00380">
    <property type="entry name" value="KINESINHEAVY"/>
</dbReference>
<keyword evidence="2 7" id="KW-0547">Nucleotide-binding</keyword>
<evidence type="ECO:0000256" key="7">
    <source>
        <dbReference type="PROSITE-ProRule" id="PRU00283"/>
    </source>
</evidence>
<feature type="region of interest" description="Disordered" evidence="9">
    <location>
        <begin position="110"/>
        <end position="162"/>
    </location>
</feature>
<feature type="domain" description="Kinesin motor" evidence="10">
    <location>
        <begin position="210"/>
        <end position="547"/>
    </location>
</feature>
<keyword evidence="4 8" id="KW-0175">Coiled coil</keyword>
<dbReference type="InterPro" id="IPR019821">
    <property type="entry name" value="Kinesin_motor_CS"/>
</dbReference>
<accession>A0A6J1AG99</accession>
<feature type="compositionally biased region" description="Polar residues" evidence="9">
    <location>
        <begin position="128"/>
        <end position="147"/>
    </location>
</feature>
<evidence type="ECO:0000256" key="9">
    <source>
        <dbReference type="SAM" id="MobiDB-lite"/>
    </source>
</evidence>
<feature type="region of interest" description="Disordered" evidence="9">
    <location>
        <begin position="589"/>
        <end position="609"/>
    </location>
</feature>
<feature type="region of interest" description="Disordered" evidence="9">
    <location>
        <begin position="2840"/>
        <end position="2877"/>
    </location>
</feature>
<dbReference type="RefSeq" id="XP_021285649.1">
    <property type="nucleotide sequence ID" value="XM_021429974.1"/>
</dbReference>
<name>A0A6J1AG99_9ROSI</name>
<organism evidence="11 12">
    <name type="scientific">Herrania umbratica</name>
    <dbReference type="NCBI Taxonomy" id="108875"/>
    <lineage>
        <taxon>Eukaryota</taxon>
        <taxon>Viridiplantae</taxon>
        <taxon>Streptophyta</taxon>
        <taxon>Embryophyta</taxon>
        <taxon>Tracheophyta</taxon>
        <taxon>Spermatophyta</taxon>
        <taxon>Magnoliopsida</taxon>
        <taxon>eudicotyledons</taxon>
        <taxon>Gunneridae</taxon>
        <taxon>Pentapetalae</taxon>
        <taxon>rosids</taxon>
        <taxon>malvids</taxon>
        <taxon>Malvales</taxon>
        <taxon>Malvaceae</taxon>
        <taxon>Byttnerioideae</taxon>
        <taxon>Herrania</taxon>
    </lineage>
</organism>
<feature type="coiled-coil region" evidence="8">
    <location>
        <begin position="2145"/>
        <end position="2217"/>
    </location>
</feature>
<feature type="coiled-coil region" evidence="8">
    <location>
        <begin position="802"/>
        <end position="850"/>
    </location>
</feature>
<dbReference type="InterPro" id="IPR027417">
    <property type="entry name" value="P-loop_NTPase"/>
</dbReference>
<dbReference type="OrthoDB" id="3176171at2759"/>
<evidence type="ECO:0000256" key="3">
    <source>
        <dbReference type="ARBA" id="ARBA00022840"/>
    </source>
</evidence>
<dbReference type="Proteomes" id="UP000504621">
    <property type="component" value="Unplaced"/>
</dbReference>
<feature type="coiled-coil region" evidence="8">
    <location>
        <begin position="2597"/>
        <end position="2699"/>
    </location>
</feature>
<protein>
    <submittedName>
        <fullName evidence="12">Kinesin-like protein KIN-12D isoform X1</fullName>
    </submittedName>
</protein>
<evidence type="ECO:0000256" key="4">
    <source>
        <dbReference type="ARBA" id="ARBA00023054"/>
    </source>
</evidence>
<keyword evidence="5 7" id="KW-0505">Motor protein</keyword>
<dbReference type="GeneID" id="110417567"/>
<evidence type="ECO:0000313" key="12">
    <source>
        <dbReference type="RefSeq" id="XP_021285649.1"/>
    </source>
</evidence>
<feature type="coiled-coil region" evidence="8">
    <location>
        <begin position="892"/>
        <end position="954"/>
    </location>
</feature>
<keyword evidence="1" id="KW-0493">Microtubule</keyword>
<keyword evidence="3 7" id="KW-0067">ATP-binding</keyword>
<feature type="region of interest" description="Disordered" evidence="9">
    <location>
        <begin position="1"/>
        <end position="90"/>
    </location>
</feature>
<proteinExistence type="inferred from homology"/>
<feature type="coiled-coil region" evidence="8">
    <location>
        <begin position="1900"/>
        <end position="1997"/>
    </location>
</feature>
<feature type="compositionally biased region" description="Basic and acidic residues" evidence="9">
    <location>
        <begin position="1"/>
        <end position="17"/>
    </location>
</feature>
<evidence type="ECO:0000256" key="5">
    <source>
        <dbReference type="ARBA" id="ARBA00023175"/>
    </source>
</evidence>
<evidence type="ECO:0000256" key="8">
    <source>
        <dbReference type="SAM" id="Coils"/>
    </source>
</evidence>
<dbReference type="GO" id="GO:0003777">
    <property type="term" value="F:microtubule motor activity"/>
    <property type="evidence" value="ECO:0007669"/>
    <property type="project" value="InterPro"/>
</dbReference>
<dbReference type="InterPro" id="IPR036961">
    <property type="entry name" value="Kinesin_motor_dom_sf"/>
</dbReference>
<dbReference type="FunFam" id="3.40.850.10:FF:000033">
    <property type="entry name" value="Kinesin-like protein KIN-12E"/>
    <property type="match status" value="1"/>
</dbReference>
<feature type="region of interest" description="Disordered" evidence="9">
    <location>
        <begin position="2496"/>
        <end position="2518"/>
    </location>
</feature>
<feature type="coiled-coil region" evidence="8">
    <location>
        <begin position="1195"/>
        <end position="1240"/>
    </location>
</feature>
<comment type="similarity">
    <text evidence="6">Belongs to the TRAFAC class myosin-kinesin ATPase superfamily. Kinesin family. KIN-12 subfamily.</text>
</comment>
<keyword evidence="11" id="KW-1185">Reference proteome</keyword>
<dbReference type="PANTHER" id="PTHR37739:SF8">
    <property type="entry name" value="KINESIN-LIKE PROTEIN KIN-12D"/>
    <property type="match status" value="1"/>
</dbReference>
<dbReference type="PROSITE" id="PS50067">
    <property type="entry name" value="KINESIN_MOTOR_2"/>
    <property type="match status" value="1"/>
</dbReference>
<feature type="compositionally biased region" description="Polar residues" evidence="9">
    <location>
        <begin position="23"/>
        <end position="55"/>
    </location>
</feature>
<evidence type="ECO:0000313" key="11">
    <source>
        <dbReference type="Proteomes" id="UP000504621"/>
    </source>
</evidence>
<evidence type="ECO:0000256" key="6">
    <source>
        <dbReference type="ARBA" id="ARBA00034488"/>
    </source>
</evidence>
<feature type="coiled-coil region" evidence="8">
    <location>
        <begin position="2253"/>
        <end position="2329"/>
    </location>
</feature>
<dbReference type="SUPFAM" id="SSF52540">
    <property type="entry name" value="P-loop containing nucleoside triphosphate hydrolases"/>
    <property type="match status" value="1"/>
</dbReference>